<dbReference type="SMART" id="SM00014">
    <property type="entry name" value="acidPPc"/>
    <property type="match status" value="1"/>
</dbReference>
<dbReference type="EMBL" id="JAQSIO010000001">
    <property type="protein sequence ID" value="MDD0813898.1"/>
    <property type="molecule type" value="Genomic_DNA"/>
</dbReference>
<dbReference type="PANTHER" id="PTHR14969:SF13">
    <property type="entry name" value="AT30094P"/>
    <property type="match status" value="1"/>
</dbReference>
<feature type="transmembrane region" description="Helical" evidence="1">
    <location>
        <begin position="123"/>
        <end position="144"/>
    </location>
</feature>
<dbReference type="InterPro" id="IPR000326">
    <property type="entry name" value="PAP2/HPO"/>
</dbReference>
<evidence type="ECO:0000256" key="1">
    <source>
        <dbReference type="SAM" id="Phobius"/>
    </source>
</evidence>
<dbReference type="Pfam" id="PF01569">
    <property type="entry name" value="PAP2"/>
    <property type="match status" value="1"/>
</dbReference>
<keyword evidence="1" id="KW-0472">Membrane</keyword>
<feature type="transmembrane region" description="Helical" evidence="1">
    <location>
        <begin position="220"/>
        <end position="238"/>
    </location>
</feature>
<name>A0ABT5MBG4_9BURK</name>
<sequence>MSVETLPPALSQGVGAMAPPLTSPLAQALADHAVLVWAAGWVLTLLGLAAWRAWRQHTPPATPPTGLGKLAWRRLRWALPALALFALLAHQMGPGQPLNDFDQALAQALAGSVSRPTLQAFAALSWLGNPAPVTVLTLGVALALLWRGQRWWAAGWLLGVLGNTLLNWSLKQVFARPRPVHDHGVVLESGYSFPSGHASGMWVTYGLLAWLLCQVCPARWHGLILSLAATLVLSGPVSRVLLQVHYASDVLAGLCSGTVWLLLCLLWMEAQPGRRPGQVGA</sequence>
<protein>
    <submittedName>
        <fullName evidence="3">Phosphatase PAP2 family protein</fullName>
    </submittedName>
</protein>
<gene>
    <name evidence="3" type="ORF">PSQ39_04575</name>
</gene>
<comment type="caution">
    <text evidence="3">The sequence shown here is derived from an EMBL/GenBank/DDBJ whole genome shotgun (WGS) entry which is preliminary data.</text>
</comment>
<evidence type="ECO:0000313" key="4">
    <source>
        <dbReference type="Proteomes" id="UP001528672"/>
    </source>
</evidence>
<keyword evidence="1" id="KW-1133">Transmembrane helix</keyword>
<evidence type="ECO:0000259" key="2">
    <source>
        <dbReference type="SMART" id="SM00014"/>
    </source>
</evidence>
<dbReference type="InterPro" id="IPR036938">
    <property type="entry name" value="PAP2/HPO_sf"/>
</dbReference>
<feature type="transmembrane region" description="Helical" evidence="1">
    <location>
        <begin position="250"/>
        <end position="268"/>
    </location>
</feature>
<keyword evidence="1" id="KW-0812">Transmembrane</keyword>
<feature type="transmembrane region" description="Helical" evidence="1">
    <location>
        <begin position="190"/>
        <end position="213"/>
    </location>
</feature>
<feature type="transmembrane region" description="Helical" evidence="1">
    <location>
        <begin position="34"/>
        <end position="54"/>
    </location>
</feature>
<reference evidence="3 4" key="1">
    <citation type="submission" date="2023-02" db="EMBL/GenBank/DDBJ databases">
        <title>Bacterial whole genome sequence for Curvibacter sp. HBC28.</title>
        <authorList>
            <person name="Le V."/>
            <person name="Ko S.-R."/>
            <person name="Ahn C.-Y."/>
            <person name="Oh H.-M."/>
        </authorList>
    </citation>
    <scope>NUCLEOTIDE SEQUENCE [LARGE SCALE GENOMIC DNA]</scope>
    <source>
        <strain evidence="3 4">HBC28</strain>
    </source>
</reference>
<dbReference type="SUPFAM" id="SSF48317">
    <property type="entry name" value="Acid phosphatase/Vanadium-dependent haloperoxidase"/>
    <property type="match status" value="1"/>
</dbReference>
<accession>A0ABT5MBG4</accession>
<organism evidence="3 4">
    <name type="scientific">Curvibacter microcysteis</name>
    <dbReference type="NCBI Taxonomy" id="3026419"/>
    <lineage>
        <taxon>Bacteria</taxon>
        <taxon>Pseudomonadati</taxon>
        <taxon>Pseudomonadota</taxon>
        <taxon>Betaproteobacteria</taxon>
        <taxon>Burkholderiales</taxon>
        <taxon>Comamonadaceae</taxon>
        <taxon>Curvibacter</taxon>
    </lineage>
</organism>
<dbReference type="Proteomes" id="UP001528672">
    <property type="component" value="Unassembled WGS sequence"/>
</dbReference>
<dbReference type="PANTHER" id="PTHR14969">
    <property type="entry name" value="SPHINGOSINE-1-PHOSPHATE PHOSPHOHYDROLASE"/>
    <property type="match status" value="1"/>
</dbReference>
<feature type="domain" description="Phosphatidic acid phosphatase type 2/haloperoxidase" evidence="2">
    <location>
        <begin position="153"/>
        <end position="265"/>
    </location>
</feature>
<evidence type="ECO:0000313" key="3">
    <source>
        <dbReference type="EMBL" id="MDD0813898.1"/>
    </source>
</evidence>
<feature type="transmembrane region" description="Helical" evidence="1">
    <location>
        <begin position="75"/>
        <end position="93"/>
    </location>
</feature>
<dbReference type="CDD" id="cd03392">
    <property type="entry name" value="PAP2_like_2"/>
    <property type="match status" value="1"/>
</dbReference>
<dbReference type="RefSeq" id="WP_273925490.1">
    <property type="nucleotide sequence ID" value="NZ_JAQSIO010000001.1"/>
</dbReference>
<dbReference type="Gene3D" id="1.20.144.10">
    <property type="entry name" value="Phosphatidic acid phosphatase type 2/haloperoxidase"/>
    <property type="match status" value="2"/>
</dbReference>
<feature type="transmembrane region" description="Helical" evidence="1">
    <location>
        <begin position="151"/>
        <end position="170"/>
    </location>
</feature>
<keyword evidence="4" id="KW-1185">Reference proteome</keyword>
<proteinExistence type="predicted"/>